<dbReference type="SUPFAM" id="SSF48264">
    <property type="entry name" value="Cytochrome P450"/>
    <property type="match status" value="1"/>
</dbReference>
<dbReference type="GO" id="GO:0004497">
    <property type="term" value="F:monooxygenase activity"/>
    <property type="evidence" value="ECO:0007669"/>
    <property type="project" value="InterPro"/>
</dbReference>
<dbReference type="GO" id="GO:0005506">
    <property type="term" value="F:iron ion binding"/>
    <property type="evidence" value="ECO:0007669"/>
    <property type="project" value="InterPro"/>
</dbReference>
<protein>
    <submittedName>
        <fullName evidence="1">Uncharacterized protein</fullName>
    </submittedName>
</protein>
<sequence>MTATPSECPVHNNIDRRKTAKIAAEQNHCEPGAHRVSNAEIARKIMCSKQAIQAGAGADMLEYKNPEQAPVFFLDGKDHFNKRRMSQRFLSPRAVNDQHYKVMENVTERLLNELKQNKSGKL</sequence>
<dbReference type="Proteomes" id="UP000610558">
    <property type="component" value="Unassembled WGS sequence"/>
</dbReference>
<dbReference type="RefSeq" id="WP_190766849.1">
    <property type="nucleotide sequence ID" value="NZ_JACXLD010000017.1"/>
</dbReference>
<reference evidence="1" key="1">
    <citation type="submission" date="2020-09" db="EMBL/GenBank/DDBJ databases">
        <authorList>
            <person name="Yoon J.-W."/>
        </authorList>
    </citation>
    <scope>NUCLEOTIDE SEQUENCE</scope>
    <source>
        <strain evidence="1">KMU-158</strain>
    </source>
</reference>
<accession>A0A927GX78</accession>
<evidence type="ECO:0000313" key="2">
    <source>
        <dbReference type="Proteomes" id="UP000610558"/>
    </source>
</evidence>
<evidence type="ECO:0000313" key="1">
    <source>
        <dbReference type="EMBL" id="MBD2860240.1"/>
    </source>
</evidence>
<gene>
    <name evidence="1" type="ORF">IB286_14660</name>
</gene>
<organism evidence="1 2">
    <name type="scientific">Spongiibacter pelagi</name>
    <dbReference type="NCBI Taxonomy" id="2760804"/>
    <lineage>
        <taxon>Bacteria</taxon>
        <taxon>Pseudomonadati</taxon>
        <taxon>Pseudomonadota</taxon>
        <taxon>Gammaproteobacteria</taxon>
        <taxon>Cellvibrionales</taxon>
        <taxon>Spongiibacteraceae</taxon>
        <taxon>Spongiibacter</taxon>
    </lineage>
</organism>
<name>A0A927GX78_9GAMM</name>
<dbReference type="EMBL" id="JACXLD010000017">
    <property type="protein sequence ID" value="MBD2860240.1"/>
    <property type="molecule type" value="Genomic_DNA"/>
</dbReference>
<keyword evidence="2" id="KW-1185">Reference proteome</keyword>
<proteinExistence type="predicted"/>
<dbReference type="AlphaFoldDB" id="A0A927GX78"/>
<dbReference type="GO" id="GO:0020037">
    <property type="term" value="F:heme binding"/>
    <property type="evidence" value="ECO:0007669"/>
    <property type="project" value="InterPro"/>
</dbReference>
<dbReference type="InterPro" id="IPR036396">
    <property type="entry name" value="Cyt_P450_sf"/>
</dbReference>
<comment type="caution">
    <text evidence="1">The sequence shown here is derived from an EMBL/GenBank/DDBJ whole genome shotgun (WGS) entry which is preliminary data.</text>
</comment>
<dbReference type="GO" id="GO:0016705">
    <property type="term" value="F:oxidoreductase activity, acting on paired donors, with incorporation or reduction of molecular oxygen"/>
    <property type="evidence" value="ECO:0007669"/>
    <property type="project" value="InterPro"/>
</dbReference>
<dbReference type="Gene3D" id="1.10.630.10">
    <property type="entry name" value="Cytochrome P450"/>
    <property type="match status" value="1"/>
</dbReference>